<comment type="caution">
    <text evidence="1">The sequence shown here is derived from an EMBL/GenBank/DDBJ whole genome shotgun (WGS) entry which is preliminary data.</text>
</comment>
<evidence type="ECO:0000313" key="1">
    <source>
        <dbReference type="EMBL" id="GAA2910152.1"/>
    </source>
</evidence>
<dbReference type="Gene3D" id="1.20.1250.20">
    <property type="entry name" value="MFS general substrate transporter like domains"/>
    <property type="match status" value="1"/>
</dbReference>
<accession>A0ABN3WE18</accession>
<dbReference type="EMBL" id="BAAAXZ010000011">
    <property type="protein sequence ID" value="GAA2910152.1"/>
    <property type="molecule type" value="Genomic_DNA"/>
</dbReference>
<protein>
    <submittedName>
        <fullName evidence="1">Uncharacterized protein</fullName>
    </submittedName>
</protein>
<dbReference type="Proteomes" id="UP001501102">
    <property type="component" value="Unassembled WGS sequence"/>
</dbReference>
<name>A0ABN3WE18_STRTU</name>
<reference evidence="1 2" key="1">
    <citation type="journal article" date="2019" name="Int. J. Syst. Evol. Microbiol.">
        <title>The Global Catalogue of Microorganisms (GCM) 10K type strain sequencing project: providing services to taxonomists for standard genome sequencing and annotation.</title>
        <authorList>
            <consortium name="The Broad Institute Genomics Platform"/>
            <consortium name="The Broad Institute Genome Sequencing Center for Infectious Disease"/>
            <person name="Wu L."/>
            <person name="Ma J."/>
        </authorList>
    </citation>
    <scope>NUCLEOTIDE SEQUENCE [LARGE SCALE GENOMIC DNA]</scope>
    <source>
        <strain evidence="1 2">JCM 4087</strain>
    </source>
</reference>
<evidence type="ECO:0000313" key="2">
    <source>
        <dbReference type="Proteomes" id="UP001501102"/>
    </source>
</evidence>
<gene>
    <name evidence="1" type="ORF">GCM10020221_02570</name>
</gene>
<keyword evidence="2" id="KW-1185">Reference proteome</keyword>
<sequence length="39" mass="4274">MLLAGASFVLFAIPMKMATGGTTVSPMWLIVIYMLQTLR</sequence>
<proteinExistence type="predicted"/>
<organism evidence="1 2">
    <name type="scientific">Streptomyces thioluteus</name>
    <dbReference type="NCBI Taxonomy" id="66431"/>
    <lineage>
        <taxon>Bacteria</taxon>
        <taxon>Bacillati</taxon>
        <taxon>Actinomycetota</taxon>
        <taxon>Actinomycetes</taxon>
        <taxon>Kitasatosporales</taxon>
        <taxon>Streptomycetaceae</taxon>
        <taxon>Streptomyces</taxon>
    </lineage>
</organism>
<dbReference type="InterPro" id="IPR036259">
    <property type="entry name" value="MFS_trans_sf"/>
</dbReference>